<keyword evidence="26" id="KW-0808">Transferase</keyword>
<feature type="domain" description="OBG-type G" evidence="24">
    <location>
        <begin position="25"/>
        <end position="282"/>
    </location>
</feature>
<dbReference type="Pfam" id="PF01926">
    <property type="entry name" value="MMR_HSR1"/>
    <property type="match status" value="1"/>
</dbReference>
<feature type="coiled-coil region" evidence="20">
    <location>
        <begin position="159"/>
        <end position="186"/>
    </location>
</feature>
<evidence type="ECO:0000256" key="19">
    <source>
        <dbReference type="HAMAP-Rule" id="MF_03167"/>
    </source>
</evidence>
<dbReference type="PRINTS" id="PR00326">
    <property type="entry name" value="GTP1OBG"/>
</dbReference>
<dbReference type="CDD" id="cd04867">
    <property type="entry name" value="TGS_YchF_OLA1"/>
    <property type="match status" value="1"/>
</dbReference>
<keyword evidence="13 19" id="KW-0378">Hydrolase</keyword>
<dbReference type="Gene3D" id="3.30.200.20">
    <property type="entry name" value="Phosphorylase Kinase, domain 1"/>
    <property type="match status" value="1"/>
</dbReference>
<dbReference type="SUPFAM" id="SSF52540">
    <property type="entry name" value="P-loop containing nucleoside triphosphate hydrolases"/>
    <property type="match status" value="1"/>
</dbReference>
<keyword evidence="17 22" id="KW-0472">Membrane</keyword>
<protein>
    <recommendedName>
        <fullName evidence="19">Obg-like ATPase 1</fullName>
    </recommendedName>
</protein>
<evidence type="ECO:0000256" key="14">
    <source>
        <dbReference type="ARBA" id="ARBA00022840"/>
    </source>
</evidence>
<dbReference type="InterPro" id="IPR013029">
    <property type="entry name" value="YchF_C"/>
</dbReference>
<comment type="subcellular location">
    <subcellularLocation>
        <location evidence="3">Cytoplasm</location>
        <location evidence="3">Cytosol</location>
    </subcellularLocation>
    <subcellularLocation>
        <location evidence="2">Membrane</location>
        <topology evidence="2">Single-pass membrane protein</topology>
    </subcellularLocation>
</comment>
<sequence length="1453" mass="158698">MPPKAAKSKEAPAERPILGRFSSHLKIGIVGLPNVGKSTLFNTLTKLSIPAENFPFCTIEPNEARVNIPDERFDWLCQLFKPKSEVSAFLEIHDIAGLVRGAHEGQGLGNSFLSHIRAVDGIFHVLRAFEDPDIIHVDDTVDPVRDLEIISAELRLKDIEFMERRVEDLEKSMKRSNDKQLKIEHELCQRVKAALDEGKDIRLVDWKAAEVEILNTFQLLTAKPVVYLVNMNEKDYQRKKNKFLPKIHAWVQEHGGETIIPFSCALERNLADLSPDEADKYCEENKVQSCLPRIIKTGFAAINLIYFFTAGPDEVKCWQIRRQTKAPQAAGAIHTDFEKGFICAEVMKFEDLKELGSESAVKASGKYRQEGKTYVVQDGDIIFFKFNVSGGAFKVVFVDDKTCLSEIRFMDVTMMLWVGSAWGFAEKLPSRDITALLEFKKGIKHDPSGFVLGSWTDEPVDFNGCPSSWNGVICNASNVAAVVLDNQGLSADVDLSVFANLTMLVKLSISNNSISGKLPDNLSSFQSLEYLDISNNLFSSTLPPDIGTLAHLKNLSLAGNNFSGPIPDSVSGLASIRSLDMSRNSLSGPLPSSLTSLKGLVYLNLSLNGFTKSIPKGFELMEKLDVLDLHGNVLDGEFDSKFLLLTMASYVDLSGNLLVGSANAHRMFLTGISPSVKYLNLSRCRITGSLVGGGEAQAFGSLHVLDLSYNQLSGELPGFNYVYDLQVLKLGNNRFSGSIPNGLLGGDSLVLTELDLSGNNLSGPISTITSTTLRVLNLSSNMLSGQLPALTGSCTVIDLSKNQFEGNLSRLMKWGNVEVLDLSQNRLAGPIPEATAQFLRLNYLNLSGNSLFGSLPKSITLFPKLTVLDLSLNRFDGPLLTALLTSSTLKELHLQSNELSGNIDLSSPLSGNLNLEILDISNNGLDGFFPDGFGSFFKLQVLNIGGNNLSGSLPTSICNITTLNSFDISRNHFTGQIPNNLSNNLQTFNVSYNDLSGFVPENLRKFPLSSFYPGNSRLQFPNPPRGPNNTPSGNARKRRTRILIIIAITVACLLSVVILILLAFLVLHKRRKSQKHAPADPGREDRSRCVVVSAEDILTSQKVPTTADIITSPDEKTAAVTGSSPSTGWSPESGDSENLSKLEVRSSPDRLAGELSFLDDSVSFTAEELSRAPAEVLGRSSHGTSYRATLDNGLLLTVKWLREGVAKQRKEFAKEAKKFANIRHPNVVGLRGYYWGPTQHEKLILSDYISPGSLSSFLYDRPGRKGSLTWAQRLKIVVDVARGLNYLHFDRATPHGNLKASNVLLDGPDLNGRVSDYCLHRLMTQSGTTEQILDAGVLGYRAPELAASKKPAPSFKSDVYAFGVILLEIITGKCAGDVVSGEDGGGVDLTDWVRLRVAEGRGSNCFDSGLAAEMSVPAAEKGMKEVLSVALRCIRSVSERPGIKTVYEDLSSV</sequence>
<dbReference type="GO" id="GO:0043023">
    <property type="term" value="F:ribosomal large subunit binding"/>
    <property type="evidence" value="ECO:0007669"/>
    <property type="project" value="UniProtKB-UniRule"/>
</dbReference>
<evidence type="ECO:0000256" key="12">
    <source>
        <dbReference type="ARBA" id="ARBA00022741"/>
    </source>
</evidence>
<dbReference type="InterPro" id="IPR023192">
    <property type="entry name" value="TGS-like_dom_sf"/>
</dbReference>
<dbReference type="Proteomes" id="UP000653305">
    <property type="component" value="Unassembled WGS sequence"/>
</dbReference>
<keyword evidence="12 19" id="KW-0547">Nucleotide-binding</keyword>
<dbReference type="PANTHER" id="PTHR48003">
    <property type="entry name" value="OS07G0626500 PROTEIN"/>
    <property type="match status" value="1"/>
</dbReference>
<evidence type="ECO:0000256" key="13">
    <source>
        <dbReference type="ARBA" id="ARBA00022801"/>
    </source>
</evidence>
<accession>A0A830BGF7</accession>
<keyword evidence="11" id="KW-0677">Repeat</keyword>
<dbReference type="FunFam" id="3.10.20.30:FF:000001">
    <property type="entry name" value="Ribosome-binding ATPase YchF"/>
    <property type="match status" value="1"/>
</dbReference>
<evidence type="ECO:0000256" key="2">
    <source>
        <dbReference type="ARBA" id="ARBA00004167"/>
    </source>
</evidence>
<dbReference type="FunFam" id="3.80.10.10:FF:000095">
    <property type="entry name" value="LRR receptor-like serine/threonine-protein kinase GSO1"/>
    <property type="match status" value="1"/>
</dbReference>
<dbReference type="InterPro" id="IPR004396">
    <property type="entry name" value="ATPase_YchF/OLA1"/>
</dbReference>
<dbReference type="InterPro" id="IPR031167">
    <property type="entry name" value="G_OBG"/>
</dbReference>
<dbReference type="FunFam" id="1.10.510.10:FF:000480">
    <property type="entry name" value="Pollen receptor-like kinase 1"/>
    <property type="match status" value="1"/>
</dbReference>
<keyword evidence="15" id="KW-0460">Magnesium</keyword>
<dbReference type="OrthoDB" id="424823at2759"/>
<reference evidence="26" key="1">
    <citation type="submission" date="2020-07" db="EMBL/GenBank/DDBJ databases">
        <title>Ethylene signaling mediates host invasion by parasitic plants.</title>
        <authorList>
            <person name="Yoshida S."/>
        </authorList>
    </citation>
    <scope>NUCLEOTIDE SEQUENCE</scope>
    <source>
        <strain evidence="26">Okayama</strain>
    </source>
</reference>
<evidence type="ECO:0000313" key="26">
    <source>
        <dbReference type="EMBL" id="GFP84208.1"/>
    </source>
</evidence>
<dbReference type="GO" id="GO:0046872">
    <property type="term" value="F:metal ion binding"/>
    <property type="evidence" value="ECO:0007669"/>
    <property type="project" value="UniProtKB-KW"/>
</dbReference>
<evidence type="ECO:0000256" key="10">
    <source>
        <dbReference type="ARBA" id="ARBA00022729"/>
    </source>
</evidence>
<dbReference type="FunFam" id="3.80.10.10:FF:000686">
    <property type="entry name" value="LRR receptor-like serine/threonine-protein kinase GHR1"/>
    <property type="match status" value="1"/>
</dbReference>
<evidence type="ECO:0000256" key="20">
    <source>
        <dbReference type="SAM" id="Coils"/>
    </source>
</evidence>
<dbReference type="InterPro" id="IPR053059">
    <property type="entry name" value="Inactive_SerThr-Kinase_ABA"/>
</dbReference>
<dbReference type="PROSITE" id="PS51880">
    <property type="entry name" value="TGS"/>
    <property type="match status" value="1"/>
</dbReference>
<dbReference type="InterPro" id="IPR006073">
    <property type="entry name" value="GTP-bd"/>
</dbReference>
<comment type="similarity">
    <text evidence="4">Belongs to the protein kinase superfamily. TKL Ser/Thr protein kinase family. ROCO subfamily.</text>
</comment>
<dbReference type="GO" id="GO:0005524">
    <property type="term" value="F:ATP binding"/>
    <property type="evidence" value="ECO:0007669"/>
    <property type="project" value="UniProtKB-UniRule"/>
</dbReference>
<dbReference type="GO" id="GO:0009651">
    <property type="term" value="P:response to salt stress"/>
    <property type="evidence" value="ECO:0007669"/>
    <property type="project" value="UniProtKB-ARBA"/>
</dbReference>
<evidence type="ECO:0000259" key="25">
    <source>
        <dbReference type="PROSITE" id="PS51880"/>
    </source>
</evidence>
<dbReference type="Gene3D" id="3.40.50.300">
    <property type="entry name" value="P-loop containing nucleotide triphosphate hydrolases"/>
    <property type="match status" value="1"/>
</dbReference>
<dbReference type="FunFam" id="1.10.150.300:FF:000003">
    <property type="entry name" value="Obg-like ATPase 1"/>
    <property type="match status" value="1"/>
</dbReference>
<dbReference type="Gene3D" id="3.80.10.10">
    <property type="entry name" value="Ribonuclease Inhibitor"/>
    <property type="match status" value="3"/>
</dbReference>
<comment type="function">
    <text evidence="19">Hydrolyzes ATP, and can also hydrolyze GTP with lower efficiency. Has lower affinity for GTP.</text>
</comment>
<evidence type="ECO:0000256" key="6">
    <source>
        <dbReference type="ARBA" id="ARBA00022553"/>
    </source>
</evidence>
<evidence type="ECO:0000256" key="5">
    <source>
        <dbReference type="ARBA" id="ARBA00022490"/>
    </source>
</evidence>
<keyword evidence="18 26" id="KW-0675">Receptor</keyword>
<comment type="similarity">
    <text evidence="19">Belongs to the TRAFAC class OBG-HflX-like GTPase superfamily. OBG GTPase family. YchF/OLA1 subfamily.</text>
</comment>
<dbReference type="PROSITE" id="PS50011">
    <property type="entry name" value="PROTEIN_KINASE_DOM"/>
    <property type="match status" value="1"/>
</dbReference>
<dbReference type="Pfam" id="PF00560">
    <property type="entry name" value="LRR_1"/>
    <property type="match status" value="9"/>
</dbReference>
<keyword evidence="9" id="KW-0479">Metal-binding</keyword>
<dbReference type="InterPro" id="IPR012676">
    <property type="entry name" value="TGS-like"/>
</dbReference>
<dbReference type="Pfam" id="PF08263">
    <property type="entry name" value="LRRNT_2"/>
    <property type="match status" value="1"/>
</dbReference>
<dbReference type="NCBIfam" id="TIGR00092">
    <property type="entry name" value="redox-regulated ATPase YchF"/>
    <property type="match status" value="1"/>
</dbReference>
<dbReference type="InterPro" id="IPR013210">
    <property type="entry name" value="LRR_N_plant-typ"/>
</dbReference>
<evidence type="ECO:0000313" key="27">
    <source>
        <dbReference type="Proteomes" id="UP000653305"/>
    </source>
</evidence>
<evidence type="ECO:0000259" key="24">
    <source>
        <dbReference type="PROSITE" id="PS51710"/>
    </source>
</evidence>
<evidence type="ECO:0000256" key="18">
    <source>
        <dbReference type="ARBA" id="ARBA00023170"/>
    </source>
</evidence>
<dbReference type="GO" id="GO:0005829">
    <property type="term" value="C:cytosol"/>
    <property type="evidence" value="ECO:0007669"/>
    <property type="project" value="UniProtKB-SubCell"/>
</dbReference>
<evidence type="ECO:0000256" key="1">
    <source>
        <dbReference type="ARBA" id="ARBA00001946"/>
    </source>
</evidence>
<dbReference type="InterPro" id="IPR027417">
    <property type="entry name" value="P-loop_NTPase"/>
</dbReference>
<keyword evidence="7" id="KW-0433">Leucine-rich repeat</keyword>
<dbReference type="InterPro" id="IPR004095">
    <property type="entry name" value="TGS"/>
</dbReference>
<evidence type="ECO:0000256" key="15">
    <source>
        <dbReference type="ARBA" id="ARBA00022842"/>
    </source>
</evidence>
<keyword evidence="20" id="KW-0175">Coiled coil</keyword>
<feature type="transmembrane region" description="Helical" evidence="22">
    <location>
        <begin position="1042"/>
        <end position="1067"/>
    </location>
</feature>
<keyword evidence="10" id="KW-0732">Signal</keyword>
<dbReference type="HAMAP" id="MF_00944">
    <property type="entry name" value="YchF_OLA1_ATPase"/>
    <property type="match status" value="1"/>
</dbReference>
<evidence type="ECO:0000256" key="11">
    <source>
        <dbReference type="ARBA" id="ARBA00022737"/>
    </source>
</evidence>
<dbReference type="InterPro" id="IPR011009">
    <property type="entry name" value="Kinase-like_dom_sf"/>
</dbReference>
<dbReference type="SUPFAM" id="SSF56112">
    <property type="entry name" value="Protein kinase-like (PK-like)"/>
    <property type="match status" value="1"/>
</dbReference>
<comment type="cofactor">
    <cofactor evidence="1">
        <name>Mg(2+)</name>
        <dbReference type="ChEBI" id="CHEBI:18420"/>
    </cofactor>
</comment>
<feature type="domain" description="Protein kinase" evidence="23">
    <location>
        <begin position="1171"/>
        <end position="1453"/>
    </location>
</feature>
<evidence type="ECO:0000256" key="7">
    <source>
        <dbReference type="ARBA" id="ARBA00022614"/>
    </source>
</evidence>
<dbReference type="GO" id="GO:0016887">
    <property type="term" value="F:ATP hydrolysis activity"/>
    <property type="evidence" value="ECO:0007669"/>
    <property type="project" value="UniProtKB-UniRule"/>
</dbReference>
<evidence type="ECO:0000256" key="8">
    <source>
        <dbReference type="ARBA" id="ARBA00022692"/>
    </source>
</evidence>
<dbReference type="SUPFAM" id="SSF81271">
    <property type="entry name" value="TGS-like"/>
    <property type="match status" value="1"/>
</dbReference>
<dbReference type="Pfam" id="PF07714">
    <property type="entry name" value="PK_Tyr_Ser-Thr"/>
    <property type="match status" value="1"/>
</dbReference>
<dbReference type="PANTHER" id="PTHR48003:SF4">
    <property type="entry name" value="LRR RECEPTOR-LIKE SERINE_THREONINE-PROTEIN KINASE GHR1"/>
    <property type="match status" value="1"/>
</dbReference>
<dbReference type="GO" id="GO:0004672">
    <property type="term" value="F:protein kinase activity"/>
    <property type="evidence" value="ECO:0007669"/>
    <property type="project" value="InterPro"/>
</dbReference>
<dbReference type="GO" id="GO:0005525">
    <property type="term" value="F:GTP binding"/>
    <property type="evidence" value="ECO:0007669"/>
    <property type="project" value="InterPro"/>
</dbReference>
<keyword evidence="6" id="KW-0597">Phosphoprotein</keyword>
<evidence type="ECO:0000256" key="17">
    <source>
        <dbReference type="ARBA" id="ARBA00023136"/>
    </source>
</evidence>
<dbReference type="Gene3D" id="1.10.510.10">
    <property type="entry name" value="Transferase(Phosphotransferase) domain 1"/>
    <property type="match status" value="1"/>
</dbReference>
<keyword evidence="14 19" id="KW-0067">ATP-binding</keyword>
<keyword evidence="5 19" id="KW-0963">Cytoplasm</keyword>
<dbReference type="Gene3D" id="1.10.150.300">
    <property type="entry name" value="TGS-like domain"/>
    <property type="match status" value="1"/>
</dbReference>
<gene>
    <name evidence="26" type="ORF">PHJA_000564500</name>
</gene>
<dbReference type="Gene3D" id="3.10.20.30">
    <property type="match status" value="1"/>
</dbReference>
<feature type="binding site" evidence="19">
    <location>
        <begin position="34"/>
        <end position="39"/>
    </location>
    <ligand>
        <name>ATP</name>
        <dbReference type="ChEBI" id="CHEBI:30616"/>
    </ligand>
</feature>
<comment type="caution">
    <text evidence="26">The sequence shown here is derived from an EMBL/GenBank/DDBJ whole genome shotgun (WGS) entry which is preliminary data.</text>
</comment>
<feature type="binding site" evidence="19">
    <location>
        <position position="231"/>
    </location>
    <ligand>
        <name>ATP</name>
        <dbReference type="ChEBI" id="CHEBI:30616"/>
    </ligand>
</feature>
<dbReference type="EMBL" id="BMAC01000079">
    <property type="protein sequence ID" value="GFP84208.1"/>
    <property type="molecule type" value="Genomic_DNA"/>
</dbReference>
<evidence type="ECO:0000256" key="21">
    <source>
        <dbReference type="SAM" id="MobiDB-lite"/>
    </source>
</evidence>
<dbReference type="Pfam" id="PF13855">
    <property type="entry name" value="LRR_8"/>
    <property type="match status" value="1"/>
</dbReference>
<feature type="domain" description="TGS" evidence="25">
    <location>
        <begin position="303"/>
        <end position="386"/>
    </location>
</feature>
<evidence type="ECO:0000256" key="16">
    <source>
        <dbReference type="ARBA" id="ARBA00022989"/>
    </source>
</evidence>
<dbReference type="InterPro" id="IPR000719">
    <property type="entry name" value="Prot_kinase_dom"/>
</dbReference>
<keyword evidence="27" id="KW-1185">Reference proteome</keyword>
<organism evidence="26 27">
    <name type="scientific">Phtheirospermum japonicum</name>
    <dbReference type="NCBI Taxonomy" id="374723"/>
    <lineage>
        <taxon>Eukaryota</taxon>
        <taxon>Viridiplantae</taxon>
        <taxon>Streptophyta</taxon>
        <taxon>Embryophyta</taxon>
        <taxon>Tracheophyta</taxon>
        <taxon>Spermatophyta</taxon>
        <taxon>Magnoliopsida</taxon>
        <taxon>eudicotyledons</taxon>
        <taxon>Gunneridae</taxon>
        <taxon>Pentapetalae</taxon>
        <taxon>asterids</taxon>
        <taxon>lamiids</taxon>
        <taxon>Lamiales</taxon>
        <taxon>Orobanchaceae</taxon>
        <taxon>Orobanchaceae incertae sedis</taxon>
        <taxon>Phtheirospermum</taxon>
    </lineage>
</organism>
<dbReference type="FunFam" id="3.30.200.20:FF:000486">
    <property type="entry name" value="Leucine-rich repeat receptor-like protein kinase"/>
    <property type="match status" value="1"/>
</dbReference>
<dbReference type="Pfam" id="PF06071">
    <property type="entry name" value="YchF-GTPase_C"/>
    <property type="match status" value="1"/>
</dbReference>
<dbReference type="SUPFAM" id="SSF52047">
    <property type="entry name" value="RNI-like"/>
    <property type="match status" value="1"/>
</dbReference>
<feature type="region of interest" description="Disordered" evidence="21">
    <location>
        <begin position="1015"/>
        <end position="1035"/>
    </location>
</feature>
<dbReference type="InterPro" id="IPR041706">
    <property type="entry name" value="YchF_N"/>
</dbReference>
<proteinExistence type="inferred from homology"/>
<comment type="subunit">
    <text evidence="19">Monomer.</text>
</comment>
<keyword evidence="8 22" id="KW-0812">Transmembrane</keyword>
<evidence type="ECO:0000256" key="4">
    <source>
        <dbReference type="ARBA" id="ARBA00008171"/>
    </source>
</evidence>
<feature type="region of interest" description="Disordered" evidence="21">
    <location>
        <begin position="1104"/>
        <end position="1140"/>
    </location>
</feature>
<feature type="compositionally biased region" description="Polar residues" evidence="21">
    <location>
        <begin position="1120"/>
        <end position="1130"/>
    </location>
</feature>
<dbReference type="InterPro" id="IPR001245">
    <property type="entry name" value="Ser-Thr/Tyr_kinase_cat_dom"/>
</dbReference>
<dbReference type="PROSITE" id="PS51710">
    <property type="entry name" value="G_OBG"/>
    <property type="match status" value="1"/>
</dbReference>
<evidence type="ECO:0000259" key="23">
    <source>
        <dbReference type="PROSITE" id="PS50011"/>
    </source>
</evidence>
<dbReference type="SUPFAM" id="SSF52058">
    <property type="entry name" value="L domain-like"/>
    <property type="match status" value="1"/>
</dbReference>
<keyword evidence="16 22" id="KW-1133">Transmembrane helix</keyword>
<dbReference type="InterPro" id="IPR032675">
    <property type="entry name" value="LRR_dom_sf"/>
</dbReference>
<keyword evidence="26" id="KW-0418">Kinase</keyword>
<evidence type="ECO:0000256" key="3">
    <source>
        <dbReference type="ARBA" id="ARBA00004514"/>
    </source>
</evidence>
<dbReference type="CDD" id="cd01900">
    <property type="entry name" value="YchF"/>
    <property type="match status" value="1"/>
</dbReference>
<name>A0A830BGF7_9LAMI</name>
<dbReference type="GO" id="GO:0016020">
    <property type="term" value="C:membrane"/>
    <property type="evidence" value="ECO:0007669"/>
    <property type="project" value="UniProtKB-SubCell"/>
</dbReference>
<dbReference type="GO" id="GO:1901001">
    <property type="term" value="P:negative regulation of response to salt stress"/>
    <property type="evidence" value="ECO:0007669"/>
    <property type="project" value="UniProtKB-ARBA"/>
</dbReference>
<dbReference type="InterPro" id="IPR001611">
    <property type="entry name" value="Leu-rich_rpt"/>
</dbReference>
<evidence type="ECO:0000256" key="9">
    <source>
        <dbReference type="ARBA" id="ARBA00022723"/>
    </source>
</evidence>
<evidence type="ECO:0000256" key="22">
    <source>
        <dbReference type="SAM" id="Phobius"/>
    </source>
</evidence>
<dbReference type="InterPro" id="IPR012675">
    <property type="entry name" value="Beta-grasp_dom_sf"/>
</dbReference>